<evidence type="ECO:0000259" key="4">
    <source>
        <dbReference type="SMART" id="SM00858"/>
    </source>
</evidence>
<keyword evidence="6" id="KW-1185">Reference proteome</keyword>
<keyword evidence="5" id="KW-0282">Flagellum</keyword>
<keyword evidence="2" id="KW-0732">Signal</keyword>
<keyword evidence="3" id="KW-0574">Periplasm</keyword>
<protein>
    <submittedName>
        <fullName evidence="5">Flagellar basal body P-ring formation protein FlgA</fullName>
    </submittedName>
</protein>
<evidence type="ECO:0000256" key="1">
    <source>
        <dbReference type="ARBA" id="ARBA00004418"/>
    </source>
</evidence>
<dbReference type="AlphaFoldDB" id="A0A939HN06"/>
<comment type="subcellular location">
    <subcellularLocation>
        <location evidence="1">Periplasm</location>
    </subcellularLocation>
</comment>
<evidence type="ECO:0000313" key="6">
    <source>
        <dbReference type="Proteomes" id="UP000664073"/>
    </source>
</evidence>
<comment type="caution">
    <text evidence="5">The sequence shown here is derived from an EMBL/GenBank/DDBJ whole genome shotgun (WGS) entry which is preliminary data.</text>
</comment>
<proteinExistence type="predicted"/>
<evidence type="ECO:0000256" key="2">
    <source>
        <dbReference type="ARBA" id="ARBA00022729"/>
    </source>
</evidence>
<reference evidence="5" key="1">
    <citation type="submission" date="2021-03" db="EMBL/GenBank/DDBJ databases">
        <title>The complete genome sequence of Acetobacter sp. TBRC 12339.</title>
        <authorList>
            <person name="Charoenyingcharoen P."/>
            <person name="Yukphan P."/>
        </authorList>
    </citation>
    <scope>NUCLEOTIDE SEQUENCE</scope>
    <source>
        <strain evidence="5">TBRC 12339</strain>
    </source>
</reference>
<organism evidence="5 6">
    <name type="scientific">Acetobacter garciniae</name>
    <dbReference type="NCBI Taxonomy" id="2817435"/>
    <lineage>
        <taxon>Bacteria</taxon>
        <taxon>Pseudomonadati</taxon>
        <taxon>Pseudomonadota</taxon>
        <taxon>Alphaproteobacteria</taxon>
        <taxon>Acetobacterales</taxon>
        <taxon>Acetobacteraceae</taxon>
        <taxon>Acetobacter</taxon>
    </lineage>
</organism>
<evidence type="ECO:0000313" key="5">
    <source>
        <dbReference type="EMBL" id="MBO1324648.1"/>
    </source>
</evidence>
<dbReference type="InterPro" id="IPR013974">
    <property type="entry name" value="SAF"/>
</dbReference>
<dbReference type="CDD" id="cd11614">
    <property type="entry name" value="SAF_CpaB_FlgA_like"/>
    <property type="match status" value="1"/>
</dbReference>
<dbReference type="GO" id="GO:0044780">
    <property type="term" value="P:bacterial-type flagellum assembly"/>
    <property type="evidence" value="ECO:0007669"/>
    <property type="project" value="InterPro"/>
</dbReference>
<feature type="domain" description="SAF" evidence="4">
    <location>
        <begin position="173"/>
        <end position="235"/>
    </location>
</feature>
<dbReference type="PANTHER" id="PTHR36307">
    <property type="entry name" value="FLAGELLA BASAL BODY P-RING FORMATION PROTEIN FLGA"/>
    <property type="match status" value="1"/>
</dbReference>
<dbReference type="EMBL" id="JAFVMH010000002">
    <property type="protein sequence ID" value="MBO1324648.1"/>
    <property type="molecule type" value="Genomic_DNA"/>
</dbReference>
<dbReference type="Pfam" id="PF13144">
    <property type="entry name" value="ChapFlgA"/>
    <property type="match status" value="1"/>
</dbReference>
<dbReference type="NCBIfam" id="TIGR03170">
    <property type="entry name" value="flgA_cterm"/>
    <property type="match status" value="1"/>
</dbReference>
<accession>A0A939HN06</accession>
<evidence type="ECO:0000256" key="3">
    <source>
        <dbReference type="ARBA" id="ARBA00022764"/>
    </source>
</evidence>
<keyword evidence="5" id="KW-0969">Cilium</keyword>
<dbReference type="SMART" id="SM00858">
    <property type="entry name" value="SAF"/>
    <property type="match status" value="1"/>
</dbReference>
<dbReference type="InterPro" id="IPR039246">
    <property type="entry name" value="Flagellar_FlgA"/>
</dbReference>
<dbReference type="GO" id="GO:0042597">
    <property type="term" value="C:periplasmic space"/>
    <property type="evidence" value="ECO:0007669"/>
    <property type="project" value="UniProtKB-SubCell"/>
</dbReference>
<dbReference type="Proteomes" id="UP000664073">
    <property type="component" value="Unassembled WGS sequence"/>
</dbReference>
<dbReference type="InterPro" id="IPR017585">
    <property type="entry name" value="SAF_FlgA"/>
</dbReference>
<gene>
    <name evidence="5" type="primary">flgA</name>
    <name evidence="5" type="ORF">J2D77_05705</name>
</gene>
<dbReference type="PANTHER" id="PTHR36307:SF1">
    <property type="entry name" value="FLAGELLA BASAL BODY P-RING FORMATION PROTEIN FLGA"/>
    <property type="match status" value="1"/>
</dbReference>
<dbReference type="Gene3D" id="2.30.30.760">
    <property type="match status" value="1"/>
</dbReference>
<keyword evidence="5" id="KW-0966">Cell projection</keyword>
<sequence>MACVALQCAPLSAATLRTATVISASTVKLSDLFADLEPGQDKVLGPAPAPGTSIQVGGGQLIAIADQYGVDWLDQSASALATITRAGRVLDKSYFADLVEKNLPDIGVGAVSVDLFDFHPITVPPNDPKPVVLSDLNWDQHSGRFSATVYRAQPTGDITQDSFMLTGAIHAARKVLVFSHALQTGAVITPADVQINDSYTGTPNAKTYANEADVDGMTLANTVLAGEPVLDRDLHRTILVHRGDPVLIAFSAPGIHLAATGRALEDGGAGQYMRALNLATAMIITGRVINSSEIEVDPGSTAIPSDSNTLRRLTASARANTRADTSLR</sequence>
<name>A0A939HN06_9PROT</name>